<dbReference type="EMBL" id="BAABFR010000002">
    <property type="protein sequence ID" value="GAA4383139.1"/>
    <property type="molecule type" value="Genomic_DNA"/>
</dbReference>
<dbReference type="Proteomes" id="UP001500635">
    <property type="component" value="Unassembled WGS sequence"/>
</dbReference>
<organism evidence="1 2">
    <name type="scientific">Tsukamurella soli</name>
    <dbReference type="NCBI Taxonomy" id="644556"/>
    <lineage>
        <taxon>Bacteria</taxon>
        <taxon>Bacillati</taxon>
        <taxon>Actinomycetota</taxon>
        <taxon>Actinomycetes</taxon>
        <taxon>Mycobacteriales</taxon>
        <taxon>Tsukamurellaceae</taxon>
        <taxon>Tsukamurella</taxon>
    </lineage>
</organism>
<gene>
    <name evidence="1" type="ORF">GCM10023147_01910</name>
</gene>
<dbReference type="Pfam" id="PF00378">
    <property type="entry name" value="ECH_1"/>
    <property type="match status" value="1"/>
</dbReference>
<proteinExistence type="predicted"/>
<reference evidence="2" key="1">
    <citation type="journal article" date="2019" name="Int. J. Syst. Evol. Microbiol.">
        <title>The Global Catalogue of Microorganisms (GCM) 10K type strain sequencing project: providing services to taxonomists for standard genome sequencing and annotation.</title>
        <authorList>
            <consortium name="The Broad Institute Genomics Platform"/>
            <consortium name="The Broad Institute Genome Sequencing Center for Infectious Disease"/>
            <person name="Wu L."/>
            <person name="Ma J."/>
        </authorList>
    </citation>
    <scope>NUCLEOTIDE SEQUENCE [LARGE SCALE GENOMIC DNA]</scope>
    <source>
        <strain evidence="2">JCM 17688</strain>
    </source>
</reference>
<dbReference type="InterPro" id="IPR001753">
    <property type="entry name" value="Enoyl-CoA_hydra/iso"/>
</dbReference>
<name>A0ABP8J173_9ACTN</name>
<dbReference type="RefSeq" id="WP_344989583.1">
    <property type="nucleotide sequence ID" value="NZ_BAABFR010000002.1"/>
</dbReference>
<dbReference type="CDD" id="cd06558">
    <property type="entry name" value="crotonase-like"/>
    <property type="match status" value="1"/>
</dbReference>
<evidence type="ECO:0000313" key="2">
    <source>
        <dbReference type="Proteomes" id="UP001500635"/>
    </source>
</evidence>
<dbReference type="PANTHER" id="PTHR43459">
    <property type="entry name" value="ENOYL-COA HYDRATASE"/>
    <property type="match status" value="1"/>
</dbReference>
<accession>A0ABP8J173</accession>
<dbReference type="PANTHER" id="PTHR43459:SF1">
    <property type="entry name" value="EG:BACN32G11.4 PROTEIN"/>
    <property type="match status" value="1"/>
</dbReference>
<dbReference type="SUPFAM" id="SSF52096">
    <property type="entry name" value="ClpP/crotonase"/>
    <property type="match status" value="1"/>
</dbReference>
<keyword evidence="2" id="KW-1185">Reference proteome</keyword>
<dbReference type="InterPro" id="IPR029045">
    <property type="entry name" value="ClpP/crotonase-like_dom_sf"/>
</dbReference>
<evidence type="ECO:0000313" key="1">
    <source>
        <dbReference type="EMBL" id="GAA4383139.1"/>
    </source>
</evidence>
<sequence length="272" mass="28805">MTAGTAVPVTGEQDIRVEIADGVALVMLARPAQLNALRVTLLRQLRRALLDVSDRDDVRAVVLAGEGRAFCAGLDVRAGLYDPASEDPALDCEAWLRDGVEVVRAMRSIPQPIIAAVHGWAIGAGFAFAAASDVRFIGPEARFSAPFLKLGMTVGDLGLSWFLPRIVGAGRANRIFYDAGVIDARTAVEYGLATEVSADPLAGALAYGRRLASYPWYGVRVSKELINAGGSTGLNEHLEAEARAQVIGGLAEASKRAFRTAAGTAAERDEEE</sequence>
<protein>
    <submittedName>
        <fullName evidence="1">Enoyl-CoA hydratase family protein</fullName>
    </submittedName>
</protein>
<comment type="caution">
    <text evidence="1">The sequence shown here is derived from an EMBL/GenBank/DDBJ whole genome shotgun (WGS) entry which is preliminary data.</text>
</comment>
<dbReference type="Gene3D" id="3.90.226.10">
    <property type="entry name" value="2-enoyl-CoA Hydratase, Chain A, domain 1"/>
    <property type="match status" value="1"/>
</dbReference>